<evidence type="ECO:0000313" key="2">
    <source>
        <dbReference type="Proteomes" id="UP000014139"/>
    </source>
</evidence>
<accession>R1IIF6</accession>
<organism evidence="1 2">
    <name type="scientific">Amycolatopsis vancoresmycina DSM 44592</name>
    <dbReference type="NCBI Taxonomy" id="1292037"/>
    <lineage>
        <taxon>Bacteria</taxon>
        <taxon>Bacillati</taxon>
        <taxon>Actinomycetota</taxon>
        <taxon>Actinomycetes</taxon>
        <taxon>Pseudonocardiales</taxon>
        <taxon>Pseudonocardiaceae</taxon>
        <taxon>Amycolatopsis</taxon>
    </lineage>
</organism>
<reference evidence="1 2" key="1">
    <citation type="submission" date="2013-02" db="EMBL/GenBank/DDBJ databases">
        <title>Draft genome sequence of Amycolatopsis vancoresmycina strain DSM 44592T.</title>
        <authorList>
            <person name="Kumar S."/>
            <person name="Kaur N."/>
            <person name="Kaur C."/>
            <person name="Raghava G.P.S."/>
            <person name="Mayilraj S."/>
        </authorList>
    </citation>
    <scope>NUCLEOTIDE SEQUENCE [LARGE SCALE GENOMIC DNA]</scope>
    <source>
        <strain evidence="1 2">DSM 44592</strain>
    </source>
</reference>
<dbReference type="PATRIC" id="fig|1292037.4.peg.419"/>
<gene>
    <name evidence="1" type="ORF">H480_02114</name>
</gene>
<dbReference type="Proteomes" id="UP000014139">
    <property type="component" value="Unassembled WGS sequence"/>
</dbReference>
<dbReference type="SUPFAM" id="SSF52540">
    <property type="entry name" value="P-loop containing nucleoside triphosphate hydrolases"/>
    <property type="match status" value="1"/>
</dbReference>
<dbReference type="Gene3D" id="3.40.50.300">
    <property type="entry name" value="P-loop containing nucleotide triphosphate hydrolases"/>
    <property type="match status" value="1"/>
</dbReference>
<sequence>MASDDDRTEAETLRERLNRISEIVEEHITDDGLEARLRAVKNRPRDRVPGGPARFIGRRALLDDLLKLTRRSPGKPAVLTGPGGTGKTTVAAALAEHVRARGDRTWWVPAVDPVALSQGLTTVARQLGAASHDVEAIARGTADAADRFWRLLDGVPPGWLLVFDEADDPRVLATGTSPAGIQDLTGWVRSSAHGLALVTSREADPRMWGAARILSLGALDEDDAARVLRELAPEAGDEDQARALARRLDGHPLSLHLAGSHLRSRTTRRATFAAYELAVGETADSGLRERPAAAVTGTLTGRAVEMSLDELAQRGVPQARPVLQLASCYASTAIPEGLLDADFLAGPPSPRNTTPPIRHLDEVLRGLREVGLIDDSSPSGIVVHPVVGAVGRAGLDVPEPRPAWIRHTAVALLAADVAGLPQDQPATWPEYALLGPHLLSLLGTTAQHVDREHLIQLLETAAGMAWAFNLSGAGRAGSVLCERALAHSAELGDGHLTVLRLRHMLAWAVADQGDLAGAERLYLDVLRNRLRQLGPEHPDVLRCRHELAWIAGCGKEWAKAEQGYRAVLRDSAGVLEPDDPDILITRHELGWAIANQGRLDEARAVLGTVLEDRLRVLGPTHQRTLGTRHELAWITATEGNWAQAETGYRDLLGLRAQFLGADHPETLVIRHELAWIAARRGRTAEAEAGYRDVLARRRRVLGEDHPETRATAMALEELRQGRIVDARHSV</sequence>
<dbReference type="InterPro" id="IPR011990">
    <property type="entry name" value="TPR-like_helical_dom_sf"/>
</dbReference>
<dbReference type="PANTHER" id="PTHR46082">
    <property type="entry name" value="ATP/GTP-BINDING PROTEIN-RELATED"/>
    <property type="match status" value="1"/>
</dbReference>
<dbReference type="eggNOG" id="COG0455">
    <property type="taxonomic scope" value="Bacteria"/>
</dbReference>
<dbReference type="EMBL" id="AOUO01000022">
    <property type="protein sequence ID" value="EOD70219.1"/>
    <property type="molecule type" value="Genomic_DNA"/>
</dbReference>
<dbReference type="InterPro" id="IPR027417">
    <property type="entry name" value="P-loop_NTPase"/>
</dbReference>
<dbReference type="AlphaFoldDB" id="R1IIF6"/>
<name>R1IIF6_9PSEU</name>
<dbReference type="SUPFAM" id="SSF48452">
    <property type="entry name" value="TPR-like"/>
    <property type="match status" value="2"/>
</dbReference>
<dbReference type="eggNOG" id="COG0457">
    <property type="taxonomic scope" value="Bacteria"/>
</dbReference>
<comment type="caution">
    <text evidence="1">The sequence shown here is derived from an EMBL/GenBank/DDBJ whole genome shotgun (WGS) entry which is preliminary data.</text>
</comment>
<proteinExistence type="predicted"/>
<evidence type="ECO:0000313" key="1">
    <source>
        <dbReference type="EMBL" id="EOD70219.1"/>
    </source>
</evidence>
<dbReference type="InterPro" id="IPR053137">
    <property type="entry name" value="NLR-like"/>
</dbReference>
<dbReference type="RefSeq" id="WP_003056544.1">
    <property type="nucleotide sequence ID" value="NZ_AOUO01000022.1"/>
</dbReference>
<protein>
    <submittedName>
        <fullName evidence="1">Uncharacterized protein</fullName>
    </submittedName>
</protein>
<dbReference type="Pfam" id="PF13374">
    <property type="entry name" value="TPR_10"/>
    <property type="match status" value="3"/>
</dbReference>
<dbReference type="PANTHER" id="PTHR46082:SF6">
    <property type="entry name" value="AAA+ ATPASE DOMAIN-CONTAINING PROTEIN-RELATED"/>
    <property type="match status" value="1"/>
</dbReference>
<keyword evidence="2" id="KW-1185">Reference proteome</keyword>
<dbReference type="Gene3D" id="1.25.40.10">
    <property type="entry name" value="Tetratricopeptide repeat domain"/>
    <property type="match status" value="2"/>
</dbReference>
<dbReference type="OrthoDB" id="127785at2"/>